<proteinExistence type="predicted"/>
<evidence type="ECO:0000313" key="2">
    <source>
        <dbReference type="Proteomes" id="UP000598196"/>
    </source>
</evidence>
<name>A0A918DF65_9RHOB</name>
<dbReference type="AlphaFoldDB" id="A0A918DF65"/>
<comment type="caution">
    <text evidence="1">The sequence shown here is derived from an EMBL/GenBank/DDBJ whole genome shotgun (WGS) entry which is preliminary data.</text>
</comment>
<organism evidence="1 2">
    <name type="scientific">Gemmobacter aquaticus</name>
    <dbReference type="NCBI Taxonomy" id="490185"/>
    <lineage>
        <taxon>Bacteria</taxon>
        <taxon>Pseudomonadati</taxon>
        <taxon>Pseudomonadota</taxon>
        <taxon>Alphaproteobacteria</taxon>
        <taxon>Rhodobacterales</taxon>
        <taxon>Paracoccaceae</taxon>
        <taxon>Gemmobacter</taxon>
    </lineage>
</organism>
<dbReference type="EMBL" id="BMLP01000010">
    <property type="protein sequence ID" value="GGO37752.1"/>
    <property type="molecule type" value="Genomic_DNA"/>
</dbReference>
<evidence type="ECO:0000313" key="1">
    <source>
        <dbReference type="EMBL" id="GGO37752.1"/>
    </source>
</evidence>
<dbReference type="Proteomes" id="UP000598196">
    <property type="component" value="Unassembled WGS sequence"/>
</dbReference>
<dbReference type="Pfam" id="PF07372">
    <property type="entry name" value="DUF1491"/>
    <property type="match status" value="1"/>
</dbReference>
<dbReference type="RefSeq" id="WP_146284296.1">
    <property type="nucleotide sequence ID" value="NZ_BMLP01000010.1"/>
</dbReference>
<sequence>MHPRLASDLWVSAYLARLRLADIPAYVTAKGDPTSGAVVVKCATLDGAARAYQRSYDLMADERTWVLLAEGEEAKVDAAVARARSFDRDLWIIELEDRAGRTLLQEDGLRD</sequence>
<accession>A0A918DF65</accession>
<dbReference type="OrthoDB" id="9809136at2"/>
<protein>
    <submittedName>
        <fullName evidence="1">GTP-binding protein</fullName>
    </submittedName>
</protein>
<keyword evidence="2" id="KW-1185">Reference proteome</keyword>
<reference evidence="1 2" key="1">
    <citation type="journal article" date="2014" name="Int. J. Syst. Evol. Microbiol.">
        <title>Complete genome sequence of Corynebacterium casei LMG S-19264T (=DSM 44701T), isolated from a smear-ripened cheese.</title>
        <authorList>
            <consortium name="US DOE Joint Genome Institute (JGI-PGF)"/>
            <person name="Walter F."/>
            <person name="Albersmeier A."/>
            <person name="Kalinowski J."/>
            <person name="Ruckert C."/>
        </authorList>
    </citation>
    <scope>NUCLEOTIDE SEQUENCE [LARGE SCALE GENOMIC DNA]</scope>
    <source>
        <strain evidence="1 2">CGMCC 1.7029</strain>
    </source>
</reference>
<dbReference type="Gene3D" id="3.40.1530.20">
    <property type="entry name" value="Protein of unknown function (DUF1491)"/>
    <property type="match status" value="1"/>
</dbReference>
<gene>
    <name evidence="1" type="ORF">GCM10010991_33920</name>
</gene>
<dbReference type="InterPro" id="IPR009964">
    <property type="entry name" value="DUF1491"/>
</dbReference>